<name>A0ACC0ISY5_9ERIC</name>
<keyword evidence="2" id="KW-1185">Reference proteome</keyword>
<sequence>MSVESLKGIFQRYGKVLNASIPDKRTKRYNSRFGFICYDKLDSTEEATRKFNRTWYGENRLIVKPTRFDKPFPFSSMPLTPTSRSQPPNVSNNQPRHGIFNVTFADVVKRKPPIESSLAIQAEAVGNDWLYRSVVIRASLPNVNQCIKESFSLEDVNIIQVRPKGGKYYILTFHSRDDMKLKLAHEKEWFTSRFEYYKEWSDSDFSKYSF</sequence>
<gene>
    <name evidence="1" type="ORF">LOK49_LG02G01221</name>
</gene>
<accession>A0ACC0ISY5</accession>
<dbReference type="EMBL" id="CM045760">
    <property type="protein sequence ID" value="KAI8027006.1"/>
    <property type="molecule type" value="Genomic_DNA"/>
</dbReference>
<evidence type="ECO:0000313" key="1">
    <source>
        <dbReference type="EMBL" id="KAI8027006.1"/>
    </source>
</evidence>
<proteinExistence type="predicted"/>
<organism evidence="1 2">
    <name type="scientific">Camellia lanceoleosa</name>
    <dbReference type="NCBI Taxonomy" id="1840588"/>
    <lineage>
        <taxon>Eukaryota</taxon>
        <taxon>Viridiplantae</taxon>
        <taxon>Streptophyta</taxon>
        <taxon>Embryophyta</taxon>
        <taxon>Tracheophyta</taxon>
        <taxon>Spermatophyta</taxon>
        <taxon>Magnoliopsida</taxon>
        <taxon>eudicotyledons</taxon>
        <taxon>Gunneridae</taxon>
        <taxon>Pentapetalae</taxon>
        <taxon>asterids</taxon>
        <taxon>Ericales</taxon>
        <taxon>Theaceae</taxon>
        <taxon>Camellia</taxon>
    </lineage>
</organism>
<reference evidence="1 2" key="1">
    <citation type="journal article" date="2022" name="Plant J.">
        <title>Chromosome-level genome of Camellia lanceoleosa provides a valuable resource for understanding genome evolution and self-incompatibility.</title>
        <authorList>
            <person name="Gong W."/>
            <person name="Xiao S."/>
            <person name="Wang L."/>
            <person name="Liao Z."/>
            <person name="Chang Y."/>
            <person name="Mo W."/>
            <person name="Hu G."/>
            <person name="Li W."/>
            <person name="Zhao G."/>
            <person name="Zhu H."/>
            <person name="Hu X."/>
            <person name="Ji K."/>
            <person name="Xiang X."/>
            <person name="Song Q."/>
            <person name="Yuan D."/>
            <person name="Jin S."/>
            <person name="Zhang L."/>
        </authorList>
    </citation>
    <scope>NUCLEOTIDE SEQUENCE [LARGE SCALE GENOMIC DNA]</scope>
    <source>
        <strain evidence="1">SQ_2022a</strain>
    </source>
</reference>
<evidence type="ECO:0000313" key="2">
    <source>
        <dbReference type="Proteomes" id="UP001060215"/>
    </source>
</evidence>
<dbReference type="Proteomes" id="UP001060215">
    <property type="component" value="Chromosome 3"/>
</dbReference>
<protein>
    <submittedName>
        <fullName evidence="1">Uncharacterized protein</fullName>
    </submittedName>
</protein>
<comment type="caution">
    <text evidence="1">The sequence shown here is derived from an EMBL/GenBank/DDBJ whole genome shotgun (WGS) entry which is preliminary data.</text>
</comment>